<evidence type="ECO:0000256" key="2">
    <source>
        <dbReference type="ARBA" id="ARBA00022917"/>
    </source>
</evidence>
<dbReference type="NCBIfam" id="TIGR00011">
    <property type="entry name" value="YbaK_EbsC"/>
    <property type="match status" value="1"/>
</dbReference>
<dbReference type="InterPro" id="IPR007214">
    <property type="entry name" value="YbaK/aa-tRNA-synth-assoc-dom"/>
</dbReference>
<dbReference type="PIRSF" id="PIRSF006181">
    <property type="entry name" value="EbsC_YbaK"/>
    <property type="match status" value="1"/>
</dbReference>
<evidence type="ECO:0000256" key="3">
    <source>
        <dbReference type="ARBA" id="ARBA00023239"/>
    </source>
</evidence>
<dbReference type="EC" id="4.2.-.-" evidence="4"/>
<evidence type="ECO:0000259" key="5">
    <source>
        <dbReference type="Pfam" id="PF04073"/>
    </source>
</evidence>
<evidence type="ECO:0000256" key="4">
    <source>
        <dbReference type="PIRNR" id="PIRNR006181"/>
    </source>
</evidence>
<protein>
    <recommendedName>
        <fullName evidence="4">Cys-tRNA(Pro)/Cys-tRNA(Cys) deacylase</fullName>
        <ecNumber evidence="4">4.2.-.-</ecNumber>
    </recommendedName>
</protein>
<gene>
    <name evidence="6" type="ORF">SAMN04488559_10871</name>
</gene>
<evidence type="ECO:0000313" key="6">
    <source>
        <dbReference type="EMBL" id="SER86773.1"/>
    </source>
</evidence>
<dbReference type="SUPFAM" id="SSF55826">
    <property type="entry name" value="YbaK/ProRS associated domain"/>
    <property type="match status" value="1"/>
</dbReference>
<dbReference type="RefSeq" id="WP_092652056.1">
    <property type="nucleotide sequence ID" value="NZ_FOHA01000008.1"/>
</dbReference>
<dbReference type="PANTHER" id="PTHR30411">
    <property type="entry name" value="CYTOPLASMIC PROTEIN"/>
    <property type="match status" value="1"/>
</dbReference>
<dbReference type="GO" id="GO:0006412">
    <property type="term" value="P:translation"/>
    <property type="evidence" value="ECO:0007669"/>
    <property type="project" value="UniProtKB-KW"/>
</dbReference>
<dbReference type="GO" id="GO:0002161">
    <property type="term" value="F:aminoacyl-tRNA deacylase activity"/>
    <property type="evidence" value="ECO:0007669"/>
    <property type="project" value="InterPro"/>
</dbReference>
<proteinExistence type="inferred from homology"/>
<dbReference type="AlphaFoldDB" id="A0A1H9SQV0"/>
<dbReference type="Pfam" id="PF04073">
    <property type="entry name" value="tRNA_edit"/>
    <property type="match status" value="1"/>
</dbReference>
<dbReference type="InterPro" id="IPR036754">
    <property type="entry name" value="YbaK/aa-tRNA-synt-asso_dom_sf"/>
</dbReference>
<comment type="similarity">
    <text evidence="1 4">Belongs to the prolyl-tRNA editing family. YbaK/EbsC subfamily.</text>
</comment>
<dbReference type="OrthoDB" id="9809296at2"/>
<keyword evidence="3 4" id="KW-0456">Lyase</keyword>
<reference evidence="6 7" key="1">
    <citation type="submission" date="2016-10" db="EMBL/GenBank/DDBJ databases">
        <authorList>
            <person name="de Groot N.N."/>
        </authorList>
    </citation>
    <scope>NUCLEOTIDE SEQUENCE [LARGE SCALE GENOMIC DNA]</scope>
    <source>
        <strain evidence="6 7">DSM 13760</strain>
    </source>
</reference>
<organism evidence="6 7">
    <name type="scientific">Isobaculum melis</name>
    <dbReference type="NCBI Taxonomy" id="142588"/>
    <lineage>
        <taxon>Bacteria</taxon>
        <taxon>Bacillati</taxon>
        <taxon>Bacillota</taxon>
        <taxon>Bacilli</taxon>
        <taxon>Lactobacillales</taxon>
        <taxon>Carnobacteriaceae</taxon>
        <taxon>Isobaculum</taxon>
    </lineage>
</organism>
<evidence type="ECO:0000313" key="7">
    <source>
        <dbReference type="Proteomes" id="UP000198948"/>
    </source>
</evidence>
<dbReference type="GO" id="GO:0016829">
    <property type="term" value="F:lyase activity"/>
    <property type="evidence" value="ECO:0007669"/>
    <property type="project" value="UniProtKB-KW"/>
</dbReference>
<dbReference type="STRING" id="142588.SAMN04488559_10871"/>
<keyword evidence="7" id="KW-1185">Reference proteome</keyword>
<dbReference type="Gene3D" id="3.90.960.10">
    <property type="entry name" value="YbaK/aminoacyl-tRNA synthetase-associated domain"/>
    <property type="match status" value="1"/>
</dbReference>
<name>A0A1H9SQV0_9LACT</name>
<evidence type="ECO:0000256" key="1">
    <source>
        <dbReference type="ARBA" id="ARBA00009798"/>
    </source>
</evidence>
<feature type="domain" description="YbaK/aminoacyl-tRNA synthetase-associated" evidence="5">
    <location>
        <begin position="31"/>
        <end position="145"/>
    </location>
</feature>
<dbReference type="PANTHER" id="PTHR30411:SF0">
    <property type="entry name" value="CYS-TRNA(PRO)_CYS-TRNA(CYS) DEACYLASE YBAK"/>
    <property type="match status" value="1"/>
</dbReference>
<dbReference type="CDD" id="cd00002">
    <property type="entry name" value="YbaK_deacylase"/>
    <property type="match status" value="1"/>
</dbReference>
<sequence length="161" mass="18003">MVQKTNACRLLDQQKIPYETHEIAWDEEHLDAVSVSQKLQIAPTRLYKTLVTTTDQKEIVVACIPAHHHLNLKALAKVSGHKKIEMLPMKDLQKYTGYIRGGCSPIGMKKSYPTFICEEAIKEESLYISAGKRGMQIEISPLDLTTVVHATLAQISTIEAS</sequence>
<keyword evidence="2 4" id="KW-0648">Protein biosynthesis</keyword>
<dbReference type="EMBL" id="FOHA01000008">
    <property type="protein sequence ID" value="SER86773.1"/>
    <property type="molecule type" value="Genomic_DNA"/>
</dbReference>
<dbReference type="Proteomes" id="UP000198948">
    <property type="component" value="Unassembled WGS sequence"/>
</dbReference>
<accession>A0A1H9SQV0</accession>
<dbReference type="InterPro" id="IPR004369">
    <property type="entry name" value="Prolyl-tRNA_editing_YbaK/EbsC"/>
</dbReference>